<dbReference type="GO" id="GO:0008168">
    <property type="term" value="F:methyltransferase activity"/>
    <property type="evidence" value="ECO:0007669"/>
    <property type="project" value="InterPro"/>
</dbReference>
<dbReference type="GO" id="GO:0032259">
    <property type="term" value="P:methylation"/>
    <property type="evidence" value="ECO:0007669"/>
    <property type="project" value="InterPro"/>
</dbReference>
<dbReference type="Proteomes" id="UP000653454">
    <property type="component" value="Unassembled WGS sequence"/>
</dbReference>
<name>A0A8S4F883_PLUXY</name>
<dbReference type="EMBL" id="CAJHNJ030000029">
    <property type="protein sequence ID" value="CAG9123744.1"/>
    <property type="molecule type" value="Genomic_DNA"/>
</dbReference>
<dbReference type="GO" id="GO:0005634">
    <property type="term" value="C:nucleus"/>
    <property type="evidence" value="ECO:0007669"/>
    <property type="project" value="TreeGrafter"/>
</dbReference>
<organism evidence="2 3">
    <name type="scientific">Plutella xylostella</name>
    <name type="common">Diamondback moth</name>
    <name type="synonym">Plutella maculipennis</name>
    <dbReference type="NCBI Taxonomy" id="51655"/>
    <lineage>
        <taxon>Eukaryota</taxon>
        <taxon>Metazoa</taxon>
        <taxon>Ecdysozoa</taxon>
        <taxon>Arthropoda</taxon>
        <taxon>Hexapoda</taxon>
        <taxon>Insecta</taxon>
        <taxon>Pterygota</taxon>
        <taxon>Neoptera</taxon>
        <taxon>Endopterygota</taxon>
        <taxon>Lepidoptera</taxon>
        <taxon>Glossata</taxon>
        <taxon>Ditrysia</taxon>
        <taxon>Yponomeutoidea</taxon>
        <taxon>Plutellidae</taxon>
        <taxon>Plutella</taxon>
    </lineage>
</organism>
<dbReference type="PANTHER" id="PTHR12829:SF4">
    <property type="entry name" value="N(6)-ADENINE-SPECIFIC METHYLTRANSFERASE METTL4"/>
    <property type="match status" value="1"/>
</dbReference>
<comment type="caution">
    <text evidence="2">The sequence shown here is derived from an EMBL/GenBank/DDBJ whole genome shotgun (WGS) entry which is preliminary data.</text>
</comment>
<dbReference type="GO" id="GO:0003676">
    <property type="term" value="F:nucleic acid binding"/>
    <property type="evidence" value="ECO:0007669"/>
    <property type="project" value="InterPro"/>
</dbReference>
<comment type="similarity">
    <text evidence="1">Belongs to the MT-A70-like family.</text>
</comment>
<dbReference type="InterPro" id="IPR029063">
    <property type="entry name" value="SAM-dependent_MTases_sf"/>
</dbReference>
<evidence type="ECO:0000256" key="1">
    <source>
        <dbReference type="PROSITE-ProRule" id="PRU00489"/>
    </source>
</evidence>
<gene>
    <name evidence="2" type="ORF">PLXY2_LOCUS7964</name>
</gene>
<dbReference type="InterPro" id="IPR002052">
    <property type="entry name" value="DNA_methylase_N6_adenine_CS"/>
</dbReference>
<keyword evidence="3" id="KW-1185">Reference proteome</keyword>
<dbReference type="PROSITE" id="PS51143">
    <property type="entry name" value="MT_A70"/>
    <property type="match status" value="1"/>
</dbReference>
<dbReference type="PANTHER" id="PTHR12829">
    <property type="entry name" value="N6-ADENOSINE-METHYLTRANSFERASE"/>
    <property type="match status" value="1"/>
</dbReference>
<dbReference type="InterPro" id="IPR007757">
    <property type="entry name" value="MT-A70-like"/>
</dbReference>
<dbReference type="SUPFAM" id="SSF53335">
    <property type="entry name" value="S-adenosyl-L-methionine-dependent methyltransferases"/>
    <property type="match status" value="1"/>
</dbReference>
<dbReference type="Pfam" id="PF05063">
    <property type="entry name" value="MT-A70"/>
    <property type="match status" value="1"/>
</dbReference>
<evidence type="ECO:0000313" key="3">
    <source>
        <dbReference type="Proteomes" id="UP000653454"/>
    </source>
</evidence>
<sequence>MLMLLSCCPMCPRNIILLAPHFIIRIVFVKIAKWGTSGISLTRMLSLSQTMEVKETFTRFMQDLPEDIIKRKSPLDTLNISSACEVRDLATNLFESSIFDHTGISGGNNSDHPLKCEIKGNKFLLPQHSRFHVGCVKEQCKKLLGNKFDFVVADPPWWNKYIRRLKASNDKLSYSMMYNEDIASIPVKDLLSTNCLIAVWCTNSPSNITALKDIIFPVWGVEYVTTWYWLKVTNDMQPLCDFGAGSQKQPYERILIGKVGDVEVPMKQLIVSVPSALHSHKPPIVDLLSQCLKKENPQTLELFARYLLPNTTSVGFEPLKWQHLSIYEAVS</sequence>
<accession>A0A8S4F883</accession>
<dbReference type="PROSITE" id="PS00092">
    <property type="entry name" value="N6_MTASE"/>
    <property type="match status" value="1"/>
</dbReference>
<evidence type="ECO:0000313" key="2">
    <source>
        <dbReference type="EMBL" id="CAG9123744.1"/>
    </source>
</evidence>
<proteinExistence type="inferred from homology"/>
<dbReference type="AlphaFoldDB" id="A0A8S4F883"/>
<reference evidence="2" key="1">
    <citation type="submission" date="2020-11" db="EMBL/GenBank/DDBJ databases">
        <authorList>
            <person name="Whiteford S."/>
        </authorList>
    </citation>
    <scope>NUCLEOTIDE SEQUENCE</scope>
</reference>
<protein>
    <submittedName>
        <fullName evidence="2">(diamondback moth) hypothetical protein</fullName>
    </submittedName>
</protein>